<accession>A0A4Y2KQP7</accession>
<evidence type="ECO:0000313" key="2">
    <source>
        <dbReference type="Proteomes" id="UP000499080"/>
    </source>
</evidence>
<comment type="caution">
    <text evidence="1">The sequence shown here is derived from an EMBL/GenBank/DDBJ whole genome shotgun (WGS) entry which is preliminary data.</text>
</comment>
<proteinExistence type="predicted"/>
<keyword evidence="2" id="KW-1185">Reference proteome</keyword>
<dbReference type="Proteomes" id="UP000499080">
    <property type="component" value="Unassembled WGS sequence"/>
</dbReference>
<dbReference type="EMBL" id="BGPR01004898">
    <property type="protein sequence ID" value="GBN04588.1"/>
    <property type="molecule type" value="Genomic_DNA"/>
</dbReference>
<gene>
    <name evidence="1" type="ORF">AVEN_244232_1</name>
</gene>
<sequence>MGKEQTSHEPSIITCRQRRREPFRIRLNPLVPKTIGTEAPQNTGTPEFLYQRQPKFTSPSKTAMRAGIVRIVRNLPSSPNTSGRATLTKKARTTGLKSITLNESGWKLQRDIRTAAVVCL</sequence>
<reference evidence="1 2" key="1">
    <citation type="journal article" date="2019" name="Sci. Rep.">
        <title>Orb-weaving spider Araneus ventricosus genome elucidates the spidroin gene catalogue.</title>
        <authorList>
            <person name="Kono N."/>
            <person name="Nakamura H."/>
            <person name="Ohtoshi R."/>
            <person name="Moran D.A.P."/>
            <person name="Shinohara A."/>
            <person name="Yoshida Y."/>
            <person name="Fujiwara M."/>
            <person name="Mori M."/>
            <person name="Tomita M."/>
            <person name="Arakawa K."/>
        </authorList>
    </citation>
    <scope>NUCLEOTIDE SEQUENCE [LARGE SCALE GENOMIC DNA]</scope>
</reference>
<evidence type="ECO:0000313" key="1">
    <source>
        <dbReference type="EMBL" id="GBN04588.1"/>
    </source>
</evidence>
<name>A0A4Y2KQP7_ARAVE</name>
<protein>
    <submittedName>
        <fullName evidence="1">Uncharacterized protein</fullName>
    </submittedName>
</protein>
<dbReference type="AlphaFoldDB" id="A0A4Y2KQP7"/>
<organism evidence="1 2">
    <name type="scientific">Araneus ventricosus</name>
    <name type="common">Orbweaver spider</name>
    <name type="synonym">Epeira ventricosa</name>
    <dbReference type="NCBI Taxonomy" id="182803"/>
    <lineage>
        <taxon>Eukaryota</taxon>
        <taxon>Metazoa</taxon>
        <taxon>Ecdysozoa</taxon>
        <taxon>Arthropoda</taxon>
        <taxon>Chelicerata</taxon>
        <taxon>Arachnida</taxon>
        <taxon>Araneae</taxon>
        <taxon>Araneomorphae</taxon>
        <taxon>Entelegynae</taxon>
        <taxon>Araneoidea</taxon>
        <taxon>Araneidae</taxon>
        <taxon>Araneus</taxon>
    </lineage>
</organism>